<proteinExistence type="predicted"/>
<evidence type="ECO:0000313" key="1">
    <source>
        <dbReference type="EMBL" id="KZV44625.1"/>
    </source>
</evidence>
<organism evidence="1 2">
    <name type="scientific">Dorcoceras hygrometricum</name>
    <dbReference type="NCBI Taxonomy" id="472368"/>
    <lineage>
        <taxon>Eukaryota</taxon>
        <taxon>Viridiplantae</taxon>
        <taxon>Streptophyta</taxon>
        <taxon>Embryophyta</taxon>
        <taxon>Tracheophyta</taxon>
        <taxon>Spermatophyta</taxon>
        <taxon>Magnoliopsida</taxon>
        <taxon>eudicotyledons</taxon>
        <taxon>Gunneridae</taxon>
        <taxon>Pentapetalae</taxon>
        <taxon>asterids</taxon>
        <taxon>lamiids</taxon>
        <taxon>Lamiales</taxon>
        <taxon>Gesneriaceae</taxon>
        <taxon>Didymocarpoideae</taxon>
        <taxon>Trichosporeae</taxon>
        <taxon>Loxocarpinae</taxon>
        <taxon>Dorcoceras</taxon>
    </lineage>
</organism>
<keyword evidence="2" id="KW-1185">Reference proteome</keyword>
<accession>A0A2Z7CD59</accession>
<name>A0A2Z7CD59_9LAMI</name>
<dbReference type="Proteomes" id="UP000250235">
    <property type="component" value="Unassembled WGS sequence"/>
</dbReference>
<protein>
    <submittedName>
        <fullName evidence="1">Uncharacterized protein</fullName>
    </submittedName>
</protein>
<gene>
    <name evidence="1" type="ORF">F511_33033</name>
</gene>
<dbReference type="AlphaFoldDB" id="A0A2Z7CD59"/>
<sequence length="283" mass="31072">MAEPSAICETPCAACFGAARCASFPWLVLPRVAVVGTVDGHIRKGWPWGWSSLWGSGQGRPEEGVRRRCRRWVAAAHMSVCVCFGLGFDLGGSVQLKRLVRWDREGFTRRFDACRPSTNNRSPSLAPGELLATPKYKVQTQLLKVGNVNEVFTNCFTNPVRYRLKFELPDLRKVSLEDLMRVGLLQTTDHRASLQTTTFITLNLVALAATLLTLKSPPPPPPRAAAAAAVFAGKIVSGQLDEENPFVLISSGLLVHPDEGVSDPVVDRIGVNYRNLPRRAELL</sequence>
<dbReference type="EMBL" id="KQ996629">
    <property type="protein sequence ID" value="KZV44625.1"/>
    <property type="molecule type" value="Genomic_DNA"/>
</dbReference>
<evidence type="ECO:0000313" key="2">
    <source>
        <dbReference type="Proteomes" id="UP000250235"/>
    </source>
</evidence>
<reference evidence="1 2" key="1">
    <citation type="journal article" date="2015" name="Proc. Natl. Acad. Sci. U.S.A.">
        <title>The resurrection genome of Boea hygrometrica: A blueprint for survival of dehydration.</title>
        <authorList>
            <person name="Xiao L."/>
            <person name="Yang G."/>
            <person name="Zhang L."/>
            <person name="Yang X."/>
            <person name="Zhao S."/>
            <person name="Ji Z."/>
            <person name="Zhou Q."/>
            <person name="Hu M."/>
            <person name="Wang Y."/>
            <person name="Chen M."/>
            <person name="Xu Y."/>
            <person name="Jin H."/>
            <person name="Xiao X."/>
            <person name="Hu G."/>
            <person name="Bao F."/>
            <person name="Hu Y."/>
            <person name="Wan P."/>
            <person name="Li L."/>
            <person name="Deng X."/>
            <person name="Kuang T."/>
            <person name="Xiang C."/>
            <person name="Zhu J.K."/>
            <person name="Oliver M.J."/>
            <person name="He Y."/>
        </authorList>
    </citation>
    <scope>NUCLEOTIDE SEQUENCE [LARGE SCALE GENOMIC DNA]</scope>
    <source>
        <strain evidence="2">cv. XS01</strain>
    </source>
</reference>